<organism evidence="1 2">
    <name type="scientific">Brachionus plicatilis</name>
    <name type="common">Marine rotifer</name>
    <name type="synonym">Brachionus muelleri</name>
    <dbReference type="NCBI Taxonomy" id="10195"/>
    <lineage>
        <taxon>Eukaryota</taxon>
        <taxon>Metazoa</taxon>
        <taxon>Spiralia</taxon>
        <taxon>Gnathifera</taxon>
        <taxon>Rotifera</taxon>
        <taxon>Eurotatoria</taxon>
        <taxon>Monogononta</taxon>
        <taxon>Pseudotrocha</taxon>
        <taxon>Ploima</taxon>
        <taxon>Brachionidae</taxon>
        <taxon>Brachionus</taxon>
    </lineage>
</organism>
<protein>
    <submittedName>
        <fullName evidence="1">Uncharacterized protein</fullName>
    </submittedName>
</protein>
<dbReference type="Proteomes" id="UP000276133">
    <property type="component" value="Unassembled WGS sequence"/>
</dbReference>
<name>A0A3M7PMB3_BRAPC</name>
<proteinExistence type="predicted"/>
<accession>A0A3M7PMB3</accession>
<gene>
    <name evidence="1" type="ORF">BpHYR1_022015</name>
</gene>
<evidence type="ECO:0000313" key="2">
    <source>
        <dbReference type="Proteomes" id="UP000276133"/>
    </source>
</evidence>
<sequence length="61" mass="7324">MLFIYSGMISYHHNHDEKKLLKKQALNLKLESFKKFAIEQSFIKICLFITRVYLVEETTRS</sequence>
<comment type="caution">
    <text evidence="1">The sequence shown here is derived from an EMBL/GenBank/DDBJ whole genome shotgun (WGS) entry which is preliminary data.</text>
</comment>
<dbReference type="EMBL" id="REGN01009851">
    <property type="protein sequence ID" value="RNA00242.1"/>
    <property type="molecule type" value="Genomic_DNA"/>
</dbReference>
<reference evidence="1 2" key="1">
    <citation type="journal article" date="2018" name="Sci. Rep.">
        <title>Genomic signatures of local adaptation to the degree of environmental predictability in rotifers.</title>
        <authorList>
            <person name="Franch-Gras L."/>
            <person name="Hahn C."/>
            <person name="Garcia-Roger E.M."/>
            <person name="Carmona M.J."/>
            <person name="Serra M."/>
            <person name="Gomez A."/>
        </authorList>
    </citation>
    <scope>NUCLEOTIDE SEQUENCE [LARGE SCALE GENOMIC DNA]</scope>
    <source>
        <strain evidence="1">HYR1</strain>
    </source>
</reference>
<dbReference type="AlphaFoldDB" id="A0A3M7PMB3"/>
<evidence type="ECO:0000313" key="1">
    <source>
        <dbReference type="EMBL" id="RNA00242.1"/>
    </source>
</evidence>
<keyword evidence="2" id="KW-1185">Reference proteome</keyword>